<keyword evidence="3" id="KW-0418">Kinase</keyword>
<dbReference type="InterPro" id="IPR059117">
    <property type="entry name" value="APS_kinase_dom"/>
</dbReference>
<dbReference type="RefSeq" id="WP_077197891.1">
    <property type="nucleotide sequence ID" value="NZ_LBFC01000006.1"/>
</dbReference>
<dbReference type="EMBL" id="LBFC01000006">
    <property type="protein sequence ID" value="ONN27760.1"/>
    <property type="molecule type" value="Genomic_DNA"/>
</dbReference>
<evidence type="ECO:0000313" key="3">
    <source>
        <dbReference type="EMBL" id="ONN27760.1"/>
    </source>
</evidence>
<proteinExistence type="predicted"/>
<evidence type="ECO:0000313" key="4">
    <source>
        <dbReference type="Proteomes" id="UP000242616"/>
    </source>
</evidence>
<dbReference type="GO" id="GO:0016301">
    <property type="term" value="F:kinase activity"/>
    <property type="evidence" value="ECO:0007669"/>
    <property type="project" value="UniProtKB-KW"/>
</dbReference>
<organism evidence="3 4">
    <name type="scientific">Thermosipho affectus</name>
    <dbReference type="NCBI Taxonomy" id="660294"/>
    <lineage>
        <taxon>Bacteria</taxon>
        <taxon>Thermotogati</taxon>
        <taxon>Thermotogota</taxon>
        <taxon>Thermotogae</taxon>
        <taxon>Thermotogales</taxon>
        <taxon>Fervidobacteriaceae</taxon>
        <taxon>Thermosipho</taxon>
    </lineage>
</organism>
<evidence type="ECO:0000256" key="1">
    <source>
        <dbReference type="ARBA" id="ARBA00022679"/>
    </source>
</evidence>
<gene>
    <name evidence="3" type="ORF">XJ44_01965</name>
</gene>
<protein>
    <submittedName>
        <fullName evidence="3">Adenylylsulfate kinase</fullName>
    </submittedName>
</protein>
<keyword evidence="4" id="KW-1185">Reference proteome</keyword>
<sequence length="148" mass="17036">MSNFIIWLTGKSGTGKSTLAKKLNEYYQNSIILEGYEIFANINLDIKTRMLILGNISYLLSKKFIVIVPSVSPLKKIRKQISKNSPVKFFEIYLSSKLKEKNTPFSKYVDSIYEISDDFDLEINTSLHNIDECVRIIIEYVNKNIQGV</sequence>
<accession>A0ABX3IK37</accession>
<keyword evidence="1" id="KW-0808">Transferase</keyword>
<dbReference type="InterPro" id="IPR027417">
    <property type="entry name" value="P-loop_NTPase"/>
</dbReference>
<dbReference type="Pfam" id="PF01583">
    <property type="entry name" value="APS_kinase"/>
    <property type="match status" value="1"/>
</dbReference>
<feature type="domain" description="APS kinase" evidence="2">
    <location>
        <begin position="4"/>
        <end position="101"/>
    </location>
</feature>
<comment type="caution">
    <text evidence="3">The sequence shown here is derived from an EMBL/GenBank/DDBJ whole genome shotgun (WGS) entry which is preliminary data.</text>
</comment>
<evidence type="ECO:0000259" key="2">
    <source>
        <dbReference type="Pfam" id="PF01583"/>
    </source>
</evidence>
<dbReference type="Gene3D" id="3.40.50.300">
    <property type="entry name" value="P-loop containing nucleotide triphosphate hydrolases"/>
    <property type="match status" value="1"/>
</dbReference>
<name>A0ABX3IK37_9BACT</name>
<reference evidence="3 4" key="1">
    <citation type="submission" date="2015-06" db="EMBL/GenBank/DDBJ databases">
        <title>Genome sequencing of Thermotogales isolates from hydrothermal vents.</title>
        <authorList>
            <person name="Haverkamp T.H."/>
            <person name="Kublanov I.V."/>
            <person name="Nesbo C.L."/>
        </authorList>
    </citation>
    <scope>NUCLEOTIDE SEQUENCE [LARGE SCALE GENOMIC DNA]</scope>
    <source>
        <strain evidence="4">ik275mar</strain>
    </source>
</reference>
<dbReference type="SUPFAM" id="SSF52540">
    <property type="entry name" value="P-loop containing nucleoside triphosphate hydrolases"/>
    <property type="match status" value="1"/>
</dbReference>
<dbReference type="Proteomes" id="UP000242616">
    <property type="component" value="Unassembled WGS sequence"/>
</dbReference>